<proteinExistence type="inferred from homology"/>
<evidence type="ECO:0000256" key="8">
    <source>
        <dbReference type="ARBA" id="ARBA00051897"/>
    </source>
</evidence>
<keyword evidence="5 9" id="KW-0819">tRNA processing</keyword>
<feature type="compositionally biased region" description="Polar residues" evidence="10">
    <location>
        <begin position="585"/>
        <end position="600"/>
    </location>
</feature>
<dbReference type="InterPro" id="IPR029063">
    <property type="entry name" value="SAM-dependent_MTases_sf"/>
</dbReference>
<dbReference type="Proteomes" id="UP000828390">
    <property type="component" value="Unassembled WGS sequence"/>
</dbReference>
<dbReference type="InterPro" id="IPR002905">
    <property type="entry name" value="Trm1"/>
</dbReference>
<evidence type="ECO:0000313" key="12">
    <source>
        <dbReference type="Proteomes" id="UP000828390"/>
    </source>
</evidence>
<keyword evidence="6 9" id="KW-0694">RNA-binding</keyword>
<evidence type="ECO:0000256" key="2">
    <source>
        <dbReference type="ARBA" id="ARBA00022603"/>
    </source>
</evidence>
<dbReference type="InterPro" id="IPR042296">
    <property type="entry name" value="tRNA_met_Trm1_C"/>
</dbReference>
<dbReference type="SUPFAM" id="SSF53335">
    <property type="entry name" value="S-adenosyl-L-methionine-dependent methyltransferases"/>
    <property type="match status" value="1"/>
</dbReference>
<dbReference type="GO" id="GO:0000049">
    <property type="term" value="F:tRNA binding"/>
    <property type="evidence" value="ECO:0007669"/>
    <property type="project" value="UniProtKB-UniRule"/>
</dbReference>
<evidence type="ECO:0000256" key="10">
    <source>
        <dbReference type="SAM" id="MobiDB-lite"/>
    </source>
</evidence>
<organism evidence="11 12">
    <name type="scientific">Dreissena polymorpha</name>
    <name type="common">Zebra mussel</name>
    <name type="synonym">Mytilus polymorpha</name>
    <dbReference type="NCBI Taxonomy" id="45954"/>
    <lineage>
        <taxon>Eukaryota</taxon>
        <taxon>Metazoa</taxon>
        <taxon>Spiralia</taxon>
        <taxon>Lophotrochozoa</taxon>
        <taxon>Mollusca</taxon>
        <taxon>Bivalvia</taxon>
        <taxon>Autobranchia</taxon>
        <taxon>Heteroconchia</taxon>
        <taxon>Euheterodonta</taxon>
        <taxon>Imparidentia</taxon>
        <taxon>Neoheterodontei</taxon>
        <taxon>Myida</taxon>
        <taxon>Dreissenoidea</taxon>
        <taxon>Dreissenidae</taxon>
        <taxon>Dreissena</taxon>
    </lineage>
</organism>
<protein>
    <recommendedName>
        <fullName evidence="7 9">tRNA (guanine(26)-N(2))-dimethyltransferase</fullName>
        <ecNumber evidence="7 9">2.1.1.216</ecNumber>
    </recommendedName>
</protein>
<dbReference type="AlphaFoldDB" id="A0A9D4QIR1"/>
<feature type="region of interest" description="Disordered" evidence="10">
    <location>
        <begin position="542"/>
        <end position="600"/>
    </location>
</feature>
<accession>A0A9D4QIR1</accession>
<evidence type="ECO:0000313" key="11">
    <source>
        <dbReference type="EMBL" id="KAH3833054.1"/>
    </source>
</evidence>
<keyword evidence="3 9" id="KW-0808">Transferase</keyword>
<evidence type="ECO:0000256" key="1">
    <source>
        <dbReference type="ARBA" id="ARBA00022555"/>
    </source>
</evidence>
<dbReference type="Pfam" id="PF02005">
    <property type="entry name" value="TRM"/>
    <property type="match status" value="1"/>
</dbReference>
<dbReference type="PROSITE" id="PS51626">
    <property type="entry name" value="SAM_MT_TRM1"/>
    <property type="match status" value="1"/>
</dbReference>
<dbReference type="EMBL" id="JAIWYP010000004">
    <property type="protein sequence ID" value="KAH3833054.1"/>
    <property type="molecule type" value="Genomic_DNA"/>
</dbReference>
<evidence type="ECO:0000256" key="4">
    <source>
        <dbReference type="ARBA" id="ARBA00022691"/>
    </source>
</evidence>
<name>A0A9D4QIR1_DREPO</name>
<dbReference type="PANTHER" id="PTHR10631">
    <property type="entry name" value="N 2 ,N 2 -DIMETHYLGUANOSINE TRNA METHYLTRANSFERASE"/>
    <property type="match status" value="1"/>
</dbReference>
<reference evidence="11" key="1">
    <citation type="journal article" date="2019" name="bioRxiv">
        <title>The Genome of the Zebra Mussel, Dreissena polymorpha: A Resource for Invasive Species Research.</title>
        <authorList>
            <person name="McCartney M.A."/>
            <person name="Auch B."/>
            <person name="Kono T."/>
            <person name="Mallez S."/>
            <person name="Zhang Y."/>
            <person name="Obille A."/>
            <person name="Becker A."/>
            <person name="Abrahante J.E."/>
            <person name="Garbe J."/>
            <person name="Badalamenti J.P."/>
            <person name="Herman A."/>
            <person name="Mangelson H."/>
            <person name="Liachko I."/>
            <person name="Sullivan S."/>
            <person name="Sone E.D."/>
            <person name="Koren S."/>
            <person name="Silverstein K.A.T."/>
            <person name="Beckman K.B."/>
            <person name="Gohl D.M."/>
        </authorList>
    </citation>
    <scope>NUCLEOTIDE SEQUENCE</scope>
    <source>
        <strain evidence="11">Duluth1</strain>
        <tissue evidence="11">Whole animal</tissue>
    </source>
</reference>
<dbReference type="OrthoDB" id="6349953at2759"/>
<reference evidence="11" key="2">
    <citation type="submission" date="2020-11" db="EMBL/GenBank/DDBJ databases">
        <authorList>
            <person name="McCartney M.A."/>
            <person name="Auch B."/>
            <person name="Kono T."/>
            <person name="Mallez S."/>
            <person name="Becker A."/>
            <person name="Gohl D.M."/>
            <person name="Silverstein K.A.T."/>
            <person name="Koren S."/>
            <person name="Bechman K.B."/>
            <person name="Herman A."/>
            <person name="Abrahante J.E."/>
            <person name="Garbe J."/>
        </authorList>
    </citation>
    <scope>NUCLEOTIDE SEQUENCE</scope>
    <source>
        <strain evidence="11">Duluth1</strain>
        <tissue evidence="11">Whole animal</tissue>
    </source>
</reference>
<dbReference type="Gene3D" id="3.30.56.70">
    <property type="entry name" value="N2,N2-dimethylguanosine tRNA methyltransferase, C-terminal domain"/>
    <property type="match status" value="1"/>
</dbReference>
<dbReference type="EC" id="2.1.1.216" evidence="7 9"/>
<evidence type="ECO:0000256" key="9">
    <source>
        <dbReference type="PROSITE-ProRule" id="PRU00958"/>
    </source>
</evidence>
<keyword evidence="12" id="KW-1185">Reference proteome</keyword>
<dbReference type="FunFam" id="3.30.56.70:FF:000001">
    <property type="entry name" value="tRNA (guanine(26)-N(2))-dimethyltransferase"/>
    <property type="match status" value="1"/>
</dbReference>
<dbReference type="GO" id="GO:0005634">
    <property type="term" value="C:nucleus"/>
    <property type="evidence" value="ECO:0007669"/>
    <property type="project" value="TreeGrafter"/>
</dbReference>
<evidence type="ECO:0000256" key="5">
    <source>
        <dbReference type="ARBA" id="ARBA00022694"/>
    </source>
</evidence>
<dbReference type="NCBIfam" id="TIGR00308">
    <property type="entry name" value="TRM1"/>
    <property type="match status" value="1"/>
</dbReference>
<comment type="caution">
    <text evidence="11">The sequence shown here is derived from an EMBL/GenBank/DDBJ whole genome shotgun (WGS) entry which is preliminary data.</text>
</comment>
<keyword evidence="1 9" id="KW-0820">tRNA-binding</keyword>
<comment type="catalytic activity">
    <reaction evidence="8 9">
        <text>guanosine(26) in tRNA + 2 S-adenosyl-L-methionine = N(2)-dimethylguanosine(26) in tRNA + 2 S-adenosyl-L-homocysteine + 2 H(+)</text>
        <dbReference type="Rhea" id="RHEA:43140"/>
        <dbReference type="Rhea" id="RHEA-COMP:10359"/>
        <dbReference type="Rhea" id="RHEA-COMP:10360"/>
        <dbReference type="ChEBI" id="CHEBI:15378"/>
        <dbReference type="ChEBI" id="CHEBI:57856"/>
        <dbReference type="ChEBI" id="CHEBI:59789"/>
        <dbReference type="ChEBI" id="CHEBI:74269"/>
        <dbReference type="ChEBI" id="CHEBI:74513"/>
        <dbReference type="EC" id="2.1.1.216"/>
    </reaction>
</comment>
<dbReference type="Gene3D" id="3.40.50.150">
    <property type="entry name" value="Vaccinia Virus protein VP39"/>
    <property type="match status" value="1"/>
</dbReference>
<dbReference type="GO" id="GO:0002940">
    <property type="term" value="P:tRNA N2-guanine methylation"/>
    <property type="evidence" value="ECO:0007669"/>
    <property type="project" value="TreeGrafter"/>
</dbReference>
<evidence type="ECO:0000256" key="3">
    <source>
        <dbReference type="ARBA" id="ARBA00022679"/>
    </source>
</evidence>
<evidence type="ECO:0000256" key="7">
    <source>
        <dbReference type="ARBA" id="ARBA00039099"/>
    </source>
</evidence>
<dbReference type="GO" id="GO:0160104">
    <property type="term" value="F:tRNA (guanine(26)-N2)-dimethyltransferase activity"/>
    <property type="evidence" value="ECO:0007669"/>
    <property type="project" value="UniProtKB-UniRule"/>
</dbReference>
<dbReference type="PANTHER" id="PTHR10631:SF3">
    <property type="entry name" value="TRNA (GUANINE(26)-N(2))-DIMETHYLTRANSFERASE"/>
    <property type="match status" value="1"/>
</dbReference>
<sequence length="600" mass="67079">MISRWSLTQRVCDVSLKHMRLSRWSGICRPNVLFNEKLIISSLHNISKRFMMDNPNQDDSPHATVQATQFQQVSEGKATIVQPESVFYNPVQQFNRDITIAFISEFAKDHLEHVKEQRLKKNELDTVTDDMAELVVGKSHPNGLRILEGLGASGLRSVRFGLEIPGVKKIVCNDFDKQAAEVIQRNIDRNNLQHLVEASCADASMLMYQNKRFEDRFDVVDLDPYGTAVPFFDAAVQAVRDGGLLCVTCTDAAVLCGANVPEKCFTMYGSMPVKSRFCHEMALRVILRCLEAHASKYSRYIVPLASLSVDFYFRIFVKVYTGQLKAKFSAAHTGMVYHCPGCGSFITQPLSEVSATKGDNYRFSAAKGPKVSEVCVHCGSHHRIGGPMYLGPLHDRGYMERVIGHVLSEPGKFGTAKRIEGMLSMAGEELDTPLYWEIDGLYQTVHCEPMKLVTIMSAVLNAGYQVSYSHACKNSLKTDAPNSVIWDIIRAHVKNSDIKTKRNVPGTPGYKILSVPPSLEVNFDTHPDAVPKSCAQNLLRFQPNPQENWGPKPRAKRQGDDDAMVNRRLQNQGKKKRKLTDGNEDSSNNKDCNNDGSKIE</sequence>
<keyword evidence="4 9" id="KW-0949">S-adenosyl-L-methionine</keyword>
<keyword evidence="2 9" id="KW-0489">Methyltransferase</keyword>
<gene>
    <name evidence="11" type="ORF">DPMN_106356</name>
</gene>
<evidence type="ECO:0000256" key="6">
    <source>
        <dbReference type="ARBA" id="ARBA00022884"/>
    </source>
</evidence>
<comment type="similarity">
    <text evidence="9">Belongs to the class I-like SAM-binding methyltransferase superfamily. Trm1 family.</text>
</comment>